<dbReference type="Gene3D" id="3.30.750.44">
    <property type="match status" value="1"/>
</dbReference>
<dbReference type="Pfam" id="PF03572">
    <property type="entry name" value="Peptidase_S41"/>
    <property type="match status" value="1"/>
</dbReference>
<evidence type="ECO:0000259" key="1">
    <source>
        <dbReference type="SMART" id="SM00245"/>
    </source>
</evidence>
<feature type="domain" description="Tail specific protease" evidence="1">
    <location>
        <begin position="2"/>
        <end position="167"/>
    </location>
</feature>
<dbReference type="RefSeq" id="WP_002978379.1">
    <property type="nucleotide sequence ID" value="NZ_CP068486.1"/>
</dbReference>
<accession>A0A3S4MNQ6</accession>
<dbReference type="GO" id="GO:0008236">
    <property type="term" value="F:serine-type peptidase activity"/>
    <property type="evidence" value="ECO:0007669"/>
    <property type="project" value="InterPro"/>
</dbReference>
<evidence type="ECO:0000313" key="3">
    <source>
        <dbReference type="Proteomes" id="UP000279227"/>
    </source>
</evidence>
<dbReference type="CDD" id="cd07563">
    <property type="entry name" value="Peptidase_S41_IRBP"/>
    <property type="match status" value="1"/>
</dbReference>
<protein>
    <submittedName>
        <fullName evidence="2">C-terminal processing peptidase</fullName>
    </submittedName>
</protein>
<sequence length="212" mass="23831">MKIDAFFPVDDAAPIATAAINYLANTDALIIDLRANHGGEPEMVQFLASHFFDSNPVHLNDLYWREGNKSVQYWTLPYVPAKRYLNKPLYIIIDDKTFSAGEEFTYDLRVLKRATVFGKISAGGANPSDEVKIKGPFVAFIPNCRPINPVTKTNWEGTGVTPDIEILEKDVLLQTQIFALQELGKSTTNKKVKDYFEKNLDKIQTDSTTAIR</sequence>
<dbReference type="Proteomes" id="UP000279227">
    <property type="component" value="Chromosome"/>
</dbReference>
<dbReference type="AlphaFoldDB" id="A0A3S4MNQ6"/>
<dbReference type="SUPFAM" id="SSF52096">
    <property type="entry name" value="ClpP/crotonase"/>
    <property type="match status" value="1"/>
</dbReference>
<dbReference type="PANTHER" id="PTHR11261:SF3">
    <property type="entry name" value="RETINOL-BINDING PROTEIN 3"/>
    <property type="match status" value="1"/>
</dbReference>
<dbReference type="STRING" id="525257.HMPREF0204_13055"/>
<dbReference type="InterPro" id="IPR005151">
    <property type="entry name" value="Tail-specific_protease"/>
</dbReference>
<reference evidence="2 3" key="1">
    <citation type="submission" date="2018-12" db="EMBL/GenBank/DDBJ databases">
        <authorList>
            <consortium name="Pathogen Informatics"/>
        </authorList>
    </citation>
    <scope>NUCLEOTIDE SEQUENCE [LARGE SCALE GENOMIC DNA]</scope>
    <source>
        <strain evidence="2 3">NCTC11432</strain>
    </source>
</reference>
<dbReference type="KEGG" id="cgle:NCTC11432_01412"/>
<dbReference type="EMBL" id="LR134289">
    <property type="protein sequence ID" value="VEE05980.1"/>
    <property type="molecule type" value="Genomic_DNA"/>
</dbReference>
<evidence type="ECO:0000313" key="2">
    <source>
        <dbReference type="EMBL" id="VEE05980.1"/>
    </source>
</evidence>
<dbReference type="GeneID" id="93021449"/>
<gene>
    <name evidence="2" type="ORF">NCTC11432_01412</name>
</gene>
<proteinExistence type="predicted"/>
<dbReference type="InterPro" id="IPR029045">
    <property type="entry name" value="ClpP/crotonase-like_dom_sf"/>
</dbReference>
<dbReference type="SMART" id="SM00245">
    <property type="entry name" value="TSPc"/>
    <property type="match status" value="1"/>
</dbReference>
<dbReference type="Gene3D" id="3.90.226.10">
    <property type="entry name" value="2-enoyl-CoA Hydratase, Chain A, domain 1"/>
    <property type="match status" value="1"/>
</dbReference>
<dbReference type="OrthoDB" id="6397760at2"/>
<name>A0A3S4MNQ6_CHRGE</name>
<organism evidence="2 3">
    <name type="scientific">Chryseobacterium gleum</name>
    <name type="common">Flavobacterium gleum</name>
    <dbReference type="NCBI Taxonomy" id="250"/>
    <lineage>
        <taxon>Bacteria</taxon>
        <taxon>Pseudomonadati</taxon>
        <taxon>Bacteroidota</taxon>
        <taxon>Flavobacteriia</taxon>
        <taxon>Flavobacteriales</taxon>
        <taxon>Weeksellaceae</taxon>
        <taxon>Chryseobacterium group</taxon>
        <taxon>Chryseobacterium</taxon>
    </lineage>
</organism>
<dbReference type="GO" id="GO:0006508">
    <property type="term" value="P:proteolysis"/>
    <property type="evidence" value="ECO:0007669"/>
    <property type="project" value="InterPro"/>
</dbReference>
<dbReference type="PANTHER" id="PTHR11261">
    <property type="entry name" value="INTERPHOTORECEPTOR RETINOID-BINDING PROTEIN"/>
    <property type="match status" value="1"/>
</dbReference>